<sequence length="991" mass="110948">MDTLFDSGLPSSFLSGANATYIAELYERYLADPDSVDTAWRSFFAELSDGADDIRAELRGPSWNRQDRAVIGTLDPDAEPAKEALKGGAKGKGKGTAAPAEAAPSTEAMRAHTLDSIRALMMIRAYRVRGHLEAQLDPLGLNEPEPHPELDYRSYGFTDADLDREIFIDNVLGLESATLRRIVEVVRETYCGHIGVEFMHIQYPDQKAWIQRRVESELNRTAFTDLGRKTIMQRIIEAETFETYLHRKYIGTKRFGLEGAESTIPAIEQILKRGSQLGLEHVVIGMAHRGRLNILTNVMHKPLEAIFSEFEGNAANPEDVQGSGDVKYHLGTSADRDFDGKTIHVSLNANPSHLEAVDPVVLGKVRARQTQIGPEGRSQAMGLLLHGDAAMAGQGVVAECFALSQLIGYRTGGTIHIVVNNQIGFTTNPKYARSGQYCTDIAKMIQAPILHVNGDNPEAVVHAARVAIEFRQEFHCDVVLDIVCYRRHGHNESDEPAFTQPRMYKRIGEHPTTREIYARHVIDSGLLTQEDVDGMLKDYTDRLDAAFKVGETYRPNRADWLTGSWEGLEAAFGEEEYKQYVTAAKRPALETVFKAISSPPENFDLNPKIARQLKAKAKMGKTGEGIDWATAEALAFGTLVLEGHPVRLSGQDVGRGTFSQRHAVLVDQTDETKYFPLNSIREGQAEFNVFDSPLSEYAVLGFEYGYSAQDPMALVLWEAQFGDFANGAQVIFDQFIAAAEYKWLRMSGLVVLLPHGYEGQGPEHSSARLERYLQLCAEDNMQVCNLTTPANYFHALRRQIRRNFRKPLIIMSPKSLLRHKLCVSPLDALSEGGRFYRVLPETDDLVPDEDIRRVVLCTGKVYYDLLQARRDQEIKDVALVRVEQLYPWPKDSVQRQLSRYPKAEVVWCQEEPANMGAWVFVDRRLQYALEELRNTARRAHYAGRKASASTAAGVARNHTREQAQLIEQALTWSLDALPQPFVRPTGLSQVN</sequence>
<reference evidence="13 14" key="1">
    <citation type="submission" date="2019-09" db="EMBL/GenBank/DDBJ databases">
        <title>Genome sequence of Roseospira marina, one of the more divergent members of the non-sulfur purple photosynthetic bacterial family, the Rhodospirillaceae.</title>
        <authorList>
            <person name="Meyer T."/>
            <person name="Kyndt J."/>
        </authorList>
    </citation>
    <scope>NUCLEOTIDE SEQUENCE [LARGE SCALE GENOMIC DNA]</scope>
    <source>
        <strain evidence="13 14">DSM 15113</strain>
    </source>
</reference>
<dbReference type="RefSeq" id="WP_150061610.1">
    <property type="nucleotide sequence ID" value="NZ_JACHII010000006.1"/>
</dbReference>
<proteinExistence type="inferred from homology"/>
<dbReference type="Pfam" id="PF00676">
    <property type="entry name" value="E1_dh"/>
    <property type="match status" value="1"/>
</dbReference>
<dbReference type="InterPro" id="IPR042179">
    <property type="entry name" value="KGD_C_sf"/>
</dbReference>
<dbReference type="SUPFAM" id="SSF52518">
    <property type="entry name" value="Thiamin diphosphate-binding fold (THDP-binding)"/>
    <property type="match status" value="2"/>
</dbReference>
<dbReference type="InterPro" id="IPR029061">
    <property type="entry name" value="THDP-binding"/>
</dbReference>
<dbReference type="PIRSF" id="PIRSF000157">
    <property type="entry name" value="Oxoglu_dh_E1"/>
    <property type="match status" value="1"/>
</dbReference>
<dbReference type="Gene3D" id="3.40.50.12470">
    <property type="match status" value="1"/>
</dbReference>
<keyword evidence="7 13" id="KW-0560">Oxidoreductase</keyword>
<comment type="similarity">
    <text evidence="3">Belongs to the alpha-ketoglutarate dehydrogenase family.</text>
</comment>
<dbReference type="GO" id="GO:0005829">
    <property type="term" value="C:cytosol"/>
    <property type="evidence" value="ECO:0007669"/>
    <property type="project" value="TreeGrafter"/>
</dbReference>
<dbReference type="SMART" id="SM00861">
    <property type="entry name" value="Transket_pyr"/>
    <property type="match status" value="1"/>
</dbReference>
<evidence type="ECO:0000256" key="11">
    <source>
        <dbReference type="SAM" id="MobiDB-lite"/>
    </source>
</evidence>
<evidence type="ECO:0000259" key="12">
    <source>
        <dbReference type="SMART" id="SM00861"/>
    </source>
</evidence>
<dbReference type="FunFam" id="3.40.50.12470:FF:000003">
    <property type="entry name" value="2-oxoglutarate dehydrogenase E1 component"/>
    <property type="match status" value="1"/>
</dbReference>
<keyword evidence="8" id="KW-0786">Thiamine pyrophosphate</keyword>
<dbReference type="NCBIfam" id="NF006914">
    <property type="entry name" value="PRK09404.1"/>
    <property type="match status" value="1"/>
</dbReference>
<feature type="compositionally biased region" description="Low complexity" evidence="11">
    <location>
        <begin position="95"/>
        <end position="104"/>
    </location>
</feature>
<evidence type="ECO:0000313" key="13">
    <source>
        <dbReference type="EMBL" id="KAA5606541.1"/>
    </source>
</evidence>
<evidence type="ECO:0000256" key="4">
    <source>
        <dbReference type="ARBA" id="ARBA00011301"/>
    </source>
</evidence>
<dbReference type="InterPro" id="IPR032106">
    <property type="entry name" value="2-oxogl_dehyd_N"/>
</dbReference>
<dbReference type="InterPro" id="IPR031717">
    <property type="entry name" value="ODO-1/KGD_C"/>
</dbReference>
<dbReference type="GO" id="GO:0006099">
    <property type="term" value="P:tricarboxylic acid cycle"/>
    <property type="evidence" value="ECO:0007669"/>
    <property type="project" value="TreeGrafter"/>
</dbReference>
<comment type="function">
    <text evidence="2">E1 component of the 2-oxoglutarate dehydrogenase (OGDH) complex which catalyzes the decarboxylation of 2-oxoglutarate, the first step in the conversion of 2-oxoglutarate to succinyl-CoA and CO(2).</text>
</comment>
<dbReference type="GO" id="GO:0004591">
    <property type="term" value="F:oxoglutarate dehydrogenase (succinyl-transferring) activity"/>
    <property type="evidence" value="ECO:0007669"/>
    <property type="project" value="UniProtKB-EC"/>
</dbReference>
<organism evidence="13 14">
    <name type="scientific">Roseospira marina</name>
    <dbReference type="NCBI Taxonomy" id="140057"/>
    <lineage>
        <taxon>Bacteria</taxon>
        <taxon>Pseudomonadati</taxon>
        <taxon>Pseudomonadota</taxon>
        <taxon>Alphaproteobacteria</taxon>
        <taxon>Rhodospirillales</taxon>
        <taxon>Rhodospirillaceae</taxon>
        <taxon>Roseospira</taxon>
    </lineage>
</organism>
<name>A0A5M6IE27_9PROT</name>
<evidence type="ECO:0000256" key="6">
    <source>
        <dbReference type="ARBA" id="ARBA00013321"/>
    </source>
</evidence>
<dbReference type="CDD" id="cd02016">
    <property type="entry name" value="TPP_E1_OGDC_like"/>
    <property type="match status" value="1"/>
</dbReference>
<evidence type="ECO:0000256" key="10">
    <source>
        <dbReference type="ARBA" id="ARBA00030680"/>
    </source>
</evidence>
<dbReference type="Gene3D" id="3.40.50.970">
    <property type="match status" value="1"/>
</dbReference>
<dbReference type="Pfam" id="PF16870">
    <property type="entry name" value="OxoGdeHyase_C"/>
    <property type="match status" value="1"/>
</dbReference>
<keyword evidence="9" id="KW-0324">Glycolysis</keyword>
<evidence type="ECO:0000256" key="9">
    <source>
        <dbReference type="ARBA" id="ARBA00023152"/>
    </source>
</evidence>
<dbReference type="Proteomes" id="UP000324065">
    <property type="component" value="Unassembled WGS sequence"/>
</dbReference>
<evidence type="ECO:0000256" key="3">
    <source>
        <dbReference type="ARBA" id="ARBA00006936"/>
    </source>
</evidence>
<comment type="cofactor">
    <cofactor evidence="1">
        <name>thiamine diphosphate</name>
        <dbReference type="ChEBI" id="CHEBI:58937"/>
    </cofactor>
</comment>
<evidence type="ECO:0000256" key="5">
    <source>
        <dbReference type="ARBA" id="ARBA00012280"/>
    </source>
</evidence>
<dbReference type="PANTHER" id="PTHR23152:SF4">
    <property type="entry name" value="2-OXOADIPATE DEHYDROGENASE COMPLEX COMPONENT E1"/>
    <property type="match status" value="1"/>
</dbReference>
<feature type="domain" description="Transketolase-like pyrimidine-binding" evidence="12">
    <location>
        <begin position="626"/>
        <end position="819"/>
    </location>
</feature>
<evidence type="ECO:0000256" key="2">
    <source>
        <dbReference type="ARBA" id="ARBA00003906"/>
    </source>
</evidence>
<dbReference type="InterPro" id="IPR001017">
    <property type="entry name" value="DH_E1"/>
</dbReference>
<feature type="region of interest" description="Disordered" evidence="11">
    <location>
        <begin position="75"/>
        <end position="107"/>
    </location>
</feature>
<comment type="caution">
    <text evidence="13">The sequence shown here is derived from an EMBL/GenBank/DDBJ whole genome shotgun (WGS) entry which is preliminary data.</text>
</comment>
<dbReference type="Gene3D" id="3.40.50.11610">
    <property type="entry name" value="Multifunctional 2-oxoglutarate metabolism enzyme, C-terminal domain"/>
    <property type="match status" value="1"/>
</dbReference>
<dbReference type="GO" id="GO:0045252">
    <property type="term" value="C:oxoglutarate dehydrogenase complex"/>
    <property type="evidence" value="ECO:0007669"/>
    <property type="project" value="TreeGrafter"/>
</dbReference>
<dbReference type="EMBL" id="VWPJ01000004">
    <property type="protein sequence ID" value="KAA5606541.1"/>
    <property type="molecule type" value="Genomic_DNA"/>
</dbReference>
<dbReference type="Gene3D" id="1.10.287.1150">
    <property type="entry name" value="TPP helical domain"/>
    <property type="match status" value="1"/>
</dbReference>
<protein>
    <recommendedName>
        <fullName evidence="6">2-oxoglutarate dehydrogenase E1 component</fullName>
        <ecNumber evidence="5">1.2.4.2</ecNumber>
    </recommendedName>
    <alternativeName>
        <fullName evidence="10">Alpha-ketoglutarate dehydrogenase</fullName>
    </alternativeName>
</protein>
<dbReference type="OrthoDB" id="9759785at2"/>
<evidence type="ECO:0000313" key="14">
    <source>
        <dbReference type="Proteomes" id="UP000324065"/>
    </source>
</evidence>
<dbReference type="Pfam" id="PF16078">
    <property type="entry name" value="2-oxogl_dehyd_N"/>
    <property type="match status" value="1"/>
</dbReference>
<comment type="subunit">
    <text evidence="4">Homodimer. Part of the 2-oxoglutarate dehydrogenase (OGDH) complex composed of E1 (2-oxoglutarate dehydrogenase), E2 (dihydrolipoamide succinyltransferase) and E3 (dihydrolipoamide dehydrogenase); the complex contains multiple copies of the three enzymatic components (E1, E2 and E3).</text>
</comment>
<dbReference type="NCBIfam" id="TIGR00239">
    <property type="entry name" value="2oxo_dh_E1"/>
    <property type="match status" value="1"/>
</dbReference>
<dbReference type="AlphaFoldDB" id="A0A5M6IE27"/>
<dbReference type="GO" id="GO:0006096">
    <property type="term" value="P:glycolytic process"/>
    <property type="evidence" value="ECO:0007669"/>
    <property type="project" value="UniProtKB-KW"/>
</dbReference>
<dbReference type="InterPro" id="IPR011603">
    <property type="entry name" value="2oxoglutarate_DH_E1"/>
</dbReference>
<dbReference type="EC" id="1.2.4.2" evidence="5"/>
<accession>A0A5M6IE27</accession>
<evidence type="ECO:0000256" key="8">
    <source>
        <dbReference type="ARBA" id="ARBA00023052"/>
    </source>
</evidence>
<dbReference type="NCBIfam" id="NF008907">
    <property type="entry name" value="PRK12270.1"/>
    <property type="match status" value="1"/>
</dbReference>
<evidence type="ECO:0000256" key="1">
    <source>
        <dbReference type="ARBA" id="ARBA00001964"/>
    </source>
</evidence>
<dbReference type="PANTHER" id="PTHR23152">
    <property type="entry name" value="2-OXOGLUTARATE DEHYDROGENASE"/>
    <property type="match status" value="1"/>
</dbReference>
<gene>
    <name evidence="13" type="ORF">F1188_06685</name>
</gene>
<dbReference type="Pfam" id="PF02779">
    <property type="entry name" value="Transket_pyr"/>
    <property type="match status" value="1"/>
</dbReference>
<dbReference type="InterPro" id="IPR005475">
    <property type="entry name" value="Transketolase-like_Pyr-bd"/>
</dbReference>
<evidence type="ECO:0000256" key="7">
    <source>
        <dbReference type="ARBA" id="ARBA00023002"/>
    </source>
</evidence>
<dbReference type="GO" id="GO:0030976">
    <property type="term" value="F:thiamine pyrophosphate binding"/>
    <property type="evidence" value="ECO:0007669"/>
    <property type="project" value="InterPro"/>
</dbReference>
<keyword evidence="14" id="KW-1185">Reference proteome</keyword>